<organism evidence="1 2">
    <name type="scientific">Limoniibacter endophyticus</name>
    <dbReference type="NCBI Taxonomy" id="1565040"/>
    <lineage>
        <taxon>Bacteria</taxon>
        <taxon>Pseudomonadati</taxon>
        <taxon>Pseudomonadota</taxon>
        <taxon>Alphaproteobacteria</taxon>
        <taxon>Hyphomicrobiales</taxon>
        <taxon>Bartonellaceae</taxon>
        <taxon>Limoniibacter</taxon>
    </lineage>
</organism>
<dbReference type="Proteomes" id="UP000641137">
    <property type="component" value="Unassembled WGS sequence"/>
</dbReference>
<dbReference type="EMBL" id="BMZO01000001">
    <property type="protein sequence ID" value="GHC61636.1"/>
    <property type="molecule type" value="Genomic_DNA"/>
</dbReference>
<proteinExistence type="predicted"/>
<comment type="caution">
    <text evidence="1">The sequence shown here is derived from an EMBL/GenBank/DDBJ whole genome shotgun (WGS) entry which is preliminary data.</text>
</comment>
<keyword evidence="2" id="KW-1185">Reference proteome</keyword>
<reference evidence="1" key="1">
    <citation type="journal article" date="2014" name="Int. J. Syst. Evol. Microbiol.">
        <title>Complete genome sequence of Corynebacterium casei LMG S-19264T (=DSM 44701T), isolated from a smear-ripened cheese.</title>
        <authorList>
            <consortium name="US DOE Joint Genome Institute (JGI-PGF)"/>
            <person name="Walter F."/>
            <person name="Albersmeier A."/>
            <person name="Kalinowski J."/>
            <person name="Ruckert C."/>
        </authorList>
    </citation>
    <scope>NUCLEOTIDE SEQUENCE</scope>
    <source>
        <strain evidence="1">KCTC 42097</strain>
    </source>
</reference>
<accession>A0A8J3DFL7</accession>
<name>A0A8J3DFL7_9HYPH</name>
<dbReference type="AlphaFoldDB" id="A0A8J3DFL7"/>
<evidence type="ECO:0000313" key="2">
    <source>
        <dbReference type="Proteomes" id="UP000641137"/>
    </source>
</evidence>
<reference evidence="1" key="2">
    <citation type="submission" date="2020-09" db="EMBL/GenBank/DDBJ databases">
        <authorList>
            <person name="Sun Q."/>
            <person name="Kim S."/>
        </authorList>
    </citation>
    <scope>NUCLEOTIDE SEQUENCE</scope>
    <source>
        <strain evidence="1">KCTC 42097</strain>
    </source>
</reference>
<sequence length="50" mass="5524">MGFSPREVDQMTLWELAVAAHGWIKANGGEEETAAPSWEEHIAMVNAVKK</sequence>
<protein>
    <submittedName>
        <fullName evidence="1">Uncharacterized protein</fullName>
    </submittedName>
</protein>
<dbReference type="RefSeq" id="WP_189486975.1">
    <property type="nucleotide sequence ID" value="NZ_BMZO01000001.1"/>
</dbReference>
<gene>
    <name evidence="1" type="ORF">GCM10010136_02300</name>
</gene>
<evidence type="ECO:0000313" key="1">
    <source>
        <dbReference type="EMBL" id="GHC61636.1"/>
    </source>
</evidence>